<name>A0ABT1EGC8_9FIRM</name>
<dbReference type="SUPFAM" id="SSF55816">
    <property type="entry name" value="5'-nucleotidase (syn. UDP-sugar hydrolase), C-terminal domain"/>
    <property type="match status" value="1"/>
</dbReference>
<dbReference type="Gene3D" id="3.90.780.10">
    <property type="entry name" value="5'-Nucleotidase, C-terminal domain"/>
    <property type="match status" value="1"/>
</dbReference>
<feature type="domain" description="5'-Nucleotidase C-terminal" evidence="4">
    <location>
        <begin position="332"/>
        <end position="485"/>
    </location>
</feature>
<keyword evidence="2" id="KW-0378">Hydrolase</keyword>
<dbReference type="Gene3D" id="3.60.21.10">
    <property type="match status" value="1"/>
</dbReference>
<organism evidence="5 6">
    <name type="scientific">Ohessyouella blattaphilus</name>
    <dbReference type="NCBI Taxonomy" id="2949333"/>
    <lineage>
        <taxon>Bacteria</taxon>
        <taxon>Bacillati</taxon>
        <taxon>Bacillota</taxon>
        <taxon>Clostridia</taxon>
        <taxon>Lachnospirales</taxon>
        <taxon>Lachnospiraceae</taxon>
        <taxon>Ohessyouella</taxon>
    </lineage>
</organism>
<evidence type="ECO:0000259" key="3">
    <source>
        <dbReference type="Pfam" id="PF00149"/>
    </source>
</evidence>
<feature type="domain" description="Calcineurin-like phosphoesterase" evidence="3">
    <location>
        <begin position="39"/>
        <end position="256"/>
    </location>
</feature>
<sequence>MKKAISQLSIMALLIMLLVGCAGKGNEADKKTEEAPGITILHTNDVHGYDSATDLFTGEPTETVIGHDTIAGVYDSFKENEEPVFLLDAGDAVQGIYFVTENEGEAAIEIMNEVGYDAMTLGNHEFDYGWFRLMDLIGKADFPILSQLDDEQTKETKNLQQYTVIEREWVKLGVFGITTPETQFKSDGGFGRDFGNVDSLTTYAKDMVKTLRDEEKVDYVVCLAHLGIEDSGYGTSYDIRDNVEGIDLIIDGHSHALLEDIENVEGKTQITSTGSYGEHIGVAKLTKTDEKVAAHLELMDAAACKDIEPREQVTKLISKWNETVAEVGNTVVGQIPFDITVTRENERTQETVMGNILTDAMREVSGADVAMQNGGSIRDQQLTTGDVTTAQILTILPYGNVLQMAEVKGEVIRECLEQGISMYPEENGGFLQVSGMRYSFDPNLPKGQRVKEIYIGEEELDSEKSYKLCTNDFIAMGGDEFTMLVEPFSSQTQLKMPEYTAIENALIWYIEGHQGALSDQVEGRIIKE</sequence>
<protein>
    <submittedName>
        <fullName evidence="5">Bifunctional metallophosphatase/5'-nucleotidase</fullName>
    </submittedName>
</protein>
<reference evidence="5 6" key="1">
    <citation type="journal article" date="2022" name="Genome Biol. Evol.">
        <title>Host diet, physiology and behaviors set the stage for Lachnospiraceae cladogenesis.</title>
        <authorList>
            <person name="Vera-Ponce De Leon A."/>
            <person name="Schneider M."/>
            <person name="Jahnes B.C."/>
            <person name="Sadowski V."/>
            <person name="Camuy-Velez L.A."/>
            <person name="Duan J."/>
            <person name="Sabree Z.L."/>
        </authorList>
    </citation>
    <scope>NUCLEOTIDE SEQUENCE [LARGE SCALE GENOMIC DNA]</scope>
    <source>
        <strain evidence="5 6">PAL227</strain>
    </source>
</reference>
<dbReference type="PANTHER" id="PTHR11575:SF24">
    <property type="entry name" value="5'-NUCLEOTIDASE"/>
    <property type="match status" value="1"/>
</dbReference>
<evidence type="ECO:0000313" key="5">
    <source>
        <dbReference type="EMBL" id="MCP1109566.1"/>
    </source>
</evidence>
<dbReference type="Pfam" id="PF02872">
    <property type="entry name" value="5_nucleotid_C"/>
    <property type="match status" value="1"/>
</dbReference>
<proteinExistence type="inferred from homology"/>
<comment type="similarity">
    <text evidence="2">Belongs to the 5'-nucleotidase family.</text>
</comment>
<gene>
    <name evidence="5" type="ORF">NK118_04785</name>
</gene>
<dbReference type="PROSITE" id="PS51257">
    <property type="entry name" value="PROKAR_LIPOPROTEIN"/>
    <property type="match status" value="1"/>
</dbReference>
<dbReference type="PRINTS" id="PR01607">
    <property type="entry name" value="APYRASEFAMLY"/>
</dbReference>
<dbReference type="InterPro" id="IPR029052">
    <property type="entry name" value="Metallo-depent_PP-like"/>
</dbReference>
<dbReference type="CDD" id="cd00845">
    <property type="entry name" value="MPP_UshA_N_like"/>
    <property type="match status" value="1"/>
</dbReference>
<dbReference type="RefSeq" id="WP_262068469.1">
    <property type="nucleotide sequence ID" value="NZ_JAMXOC010000004.1"/>
</dbReference>
<evidence type="ECO:0000256" key="1">
    <source>
        <dbReference type="ARBA" id="ARBA00022729"/>
    </source>
</evidence>
<dbReference type="Pfam" id="PF00149">
    <property type="entry name" value="Metallophos"/>
    <property type="match status" value="1"/>
</dbReference>
<keyword evidence="2" id="KW-0547">Nucleotide-binding</keyword>
<dbReference type="SUPFAM" id="SSF56300">
    <property type="entry name" value="Metallo-dependent phosphatases"/>
    <property type="match status" value="1"/>
</dbReference>
<dbReference type="EMBL" id="JAMZFV010000004">
    <property type="protein sequence ID" value="MCP1109566.1"/>
    <property type="molecule type" value="Genomic_DNA"/>
</dbReference>
<dbReference type="Proteomes" id="UP001523565">
    <property type="component" value="Unassembled WGS sequence"/>
</dbReference>
<evidence type="ECO:0000259" key="4">
    <source>
        <dbReference type="Pfam" id="PF02872"/>
    </source>
</evidence>
<evidence type="ECO:0000313" key="6">
    <source>
        <dbReference type="Proteomes" id="UP001523565"/>
    </source>
</evidence>
<dbReference type="InterPro" id="IPR036907">
    <property type="entry name" value="5'-Nucleotdase_C_sf"/>
</dbReference>
<accession>A0ABT1EGC8</accession>
<keyword evidence="6" id="KW-1185">Reference proteome</keyword>
<dbReference type="InterPro" id="IPR006179">
    <property type="entry name" value="5_nucleotidase/apyrase"/>
</dbReference>
<dbReference type="PANTHER" id="PTHR11575">
    <property type="entry name" value="5'-NUCLEOTIDASE-RELATED"/>
    <property type="match status" value="1"/>
</dbReference>
<dbReference type="InterPro" id="IPR004843">
    <property type="entry name" value="Calcineurin-like_PHP"/>
</dbReference>
<evidence type="ECO:0000256" key="2">
    <source>
        <dbReference type="RuleBase" id="RU362119"/>
    </source>
</evidence>
<feature type="chain" id="PRO_5044960818" evidence="2">
    <location>
        <begin position="25"/>
        <end position="528"/>
    </location>
</feature>
<feature type="signal peptide" evidence="2">
    <location>
        <begin position="1"/>
        <end position="24"/>
    </location>
</feature>
<dbReference type="InterPro" id="IPR008334">
    <property type="entry name" value="5'-Nucleotdase_C"/>
</dbReference>
<dbReference type="InterPro" id="IPR006146">
    <property type="entry name" value="5'-Nucleotdase_CS"/>
</dbReference>
<comment type="caution">
    <text evidence="5">The sequence shown here is derived from an EMBL/GenBank/DDBJ whole genome shotgun (WGS) entry which is preliminary data.</text>
</comment>
<dbReference type="PROSITE" id="PS00786">
    <property type="entry name" value="5_NUCLEOTIDASE_2"/>
    <property type="match status" value="1"/>
</dbReference>
<keyword evidence="1 2" id="KW-0732">Signal</keyword>